<dbReference type="InterPro" id="IPR051046">
    <property type="entry name" value="MurCDEF_CellWall_CoF430Synth"/>
</dbReference>
<keyword evidence="3" id="KW-0067">ATP-binding</keyword>
<evidence type="ECO:0000256" key="2">
    <source>
        <dbReference type="ARBA" id="ARBA00022741"/>
    </source>
</evidence>
<dbReference type="Proteomes" id="UP000681041">
    <property type="component" value="Chromosome"/>
</dbReference>
<evidence type="ECO:0000313" key="6">
    <source>
        <dbReference type="Proteomes" id="UP000681041"/>
    </source>
</evidence>
<evidence type="ECO:0000256" key="1">
    <source>
        <dbReference type="ARBA" id="ARBA00022598"/>
    </source>
</evidence>
<accession>A0A8T8K4U1</accession>
<dbReference type="SUPFAM" id="SSF53623">
    <property type="entry name" value="MurD-like peptide ligases, catalytic domain"/>
    <property type="match status" value="1"/>
</dbReference>
<gene>
    <name evidence="5" type="primary">cfbE</name>
    <name evidence="5" type="ORF">HYG87_03660</name>
</gene>
<reference evidence="5" key="1">
    <citation type="submission" date="2020-07" db="EMBL/GenBank/DDBJ databases">
        <title>Methanobacterium. sp. MethCan genome.</title>
        <authorList>
            <person name="Postec A."/>
            <person name="Quemeneur M."/>
        </authorList>
    </citation>
    <scope>NUCLEOTIDE SEQUENCE</scope>
    <source>
        <strain evidence="5">MethCAN</strain>
    </source>
</reference>
<evidence type="ECO:0000256" key="3">
    <source>
        <dbReference type="ARBA" id="ARBA00022840"/>
    </source>
</evidence>
<feature type="domain" description="Mur ligase central" evidence="4">
    <location>
        <begin position="100"/>
        <end position="302"/>
    </location>
</feature>
<dbReference type="GeneID" id="64819831"/>
<dbReference type="GO" id="GO:0016881">
    <property type="term" value="F:acid-amino acid ligase activity"/>
    <property type="evidence" value="ECO:0007669"/>
    <property type="project" value="InterPro"/>
</dbReference>
<keyword evidence="2" id="KW-0547">Nucleotide-binding</keyword>
<keyword evidence="1" id="KW-0436">Ligase</keyword>
<dbReference type="EMBL" id="CP058560">
    <property type="protein sequence ID" value="QUH22929.1"/>
    <property type="molecule type" value="Genomic_DNA"/>
</dbReference>
<dbReference type="GO" id="GO:0005524">
    <property type="term" value="F:ATP binding"/>
    <property type="evidence" value="ECO:0007669"/>
    <property type="project" value="UniProtKB-KW"/>
</dbReference>
<sequence>MNALVIDLTHGGFKIAMELLETKYENIWAWDIYHSLNNTQKDLLESKGIKLTNEIPLVDNLDIIAPVHCPLDIEIDLTHHGAVKYILQDWKKSEIPVIEVTGVKGKSSVVGILKEIFNSRQPLVLSSLGAEYLENESVINLKKNISITPASIIETIQLAKNCEYGICIFETSLGGTGLAEVGVLTNVVEDYSIGQGKSKASLAKRQIFESQIICCEKETLDQYYPHLNENILSRINSYSLKNPHAKVNVLNVKYRLDKTFIELDVKNLKTISGKSVSTRLNIETFAPAPHHVSNVLAALTAALSLDLNINDILSGIKRFKGVKGRTSIKKEGNIIIIEEINPGINVRALEKTIKMAQSMKNSIVILGGEYGITCEEIDELEAAKLLDSLKMHTPLILTDQLGKGILKKMESPSIFIENPQEALNYAINKGARKIVFIYRSNYSNLKKR</sequence>
<dbReference type="PANTHER" id="PTHR43024:SF1">
    <property type="entry name" value="UDP-N-ACETYLMURAMOYL-TRIPEPTIDE--D-ALANYL-D-ALANINE LIGASE"/>
    <property type="match status" value="1"/>
</dbReference>
<dbReference type="AlphaFoldDB" id="A0A8T8K4U1"/>
<dbReference type="InterPro" id="IPR013221">
    <property type="entry name" value="Mur_ligase_cen"/>
</dbReference>
<dbReference type="RefSeq" id="WP_211533875.1">
    <property type="nucleotide sequence ID" value="NZ_CP058560.1"/>
</dbReference>
<evidence type="ECO:0000313" key="5">
    <source>
        <dbReference type="EMBL" id="QUH22929.1"/>
    </source>
</evidence>
<dbReference type="InterPro" id="IPR036565">
    <property type="entry name" value="Mur-like_cat_sf"/>
</dbReference>
<evidence type="ECO:0000259" key="4">
    <source>
        <dbReference type="Pfam" id="PF08245"/>
    </source>
</evidence>
<dbReference type="Gene3D" id="3.40.1190.10">
    <property type="entry name" value="Mur-like, catalytic domain"/>
    <property type="match status" value="1"/>
</dbReference>
<protein>
    <submittedName>
        <fullName evidence="5">Coenzyme F430 synthase</fullName>
    </submittedName>
</protein>
<name>A0A8T8K4U1_9EURY</name>
<organism evidence="5 6">
    <name type="scientific">Methanobacterium alkalithermotolerans</name>
    <dbReference type="NCBI Taxonomy" id="2731220"/>
    <lineage>
        <taxon>Archaea</taxon>
        <taxon>Methanobacteriati</taxon>
        <taxon>Methanobacteriota</taxon>
        <taxon>Methanomada group</taxon>
        <taxon>Methanobacteria</taxon>
        <taxon>Methanobacteriales</taxon>
        <taxon>Methanobacteriaceae</taxon>
        <taxon>Methanobacterium</taxon>
    </lineage>
</organism>
<dbReference type="Pfam" id="PF08245">
    <property type="entry name" value="Mur_ligase_M"/>
    <property type="match status" value="1"/>
</dbReference>
<proteinExistence type="predicted"/>
<dbReference type="NCBIfam" id="NF033197">
    <property type="entry name" value="F430_CfbE"/>
    <property type="match status" value="1"/>
</dbReference>
<dbReference type="PANTHER" id="PTHR43024">
    <property type="entry name" value="UDP-N-ACETYLMURAMOYL-TRIPEPTIDE--D-ALANYL-D-ALANINE LIGASE"/>
    <property type="match status" value="1"/>
</dbReference>
<dbReference type="KEGG" id="meme:HYG87_03660"/>
<dbReference type="OrthoDB" id="52890at2157"/>
<keyword evidence="6" id="KW-1185">Reference proteome</keyword>